<comment type="caution">
    <text evidence="2">The sequence shown here is derived from an EMBL/GenBank/DDBJ whole genome shotgun (WGS) entry which is preliminary data.</text>
</comment>
<dbReference type="OrthoDB" id="877719at2"/>
<dbReference type="EMBL" id="MAYG01000001">
    <property type="protein sequence ID" value="OCA75334.1"/>
    <property type="molecule type" value="Genomic_DNA"/>
</dbReference>
<proteinExistence type="predicted"/>
<dbReference type="STRING" id="651561.BBI00_13775"/>
<dbReference type="AlphaFoldDB" id="A0A1B8ZUU4"/>
<feature type="signal peptide" evidence="1">
    <location>
        <begin position="1"/>
        <end position="18"/>
    </location>
</feature>
<protein>
    <submittedName>
        <fullName evidence="2">Uncharacterized protein</fullName>
    </submittedName>
</protein>
<evidence type="ECO:0000313" key="2">
    <source>
        <dbReference type="EMBL" id="OCA75334.1"/>
    </source>
</evidence>
<evidence type="ECO:0000313" key="3">
    <source>
        <dbReference type="Proteomes" id="UP000093432"/>
    </source>
</evidence>
<accession>A0A1B8ZUU4</accession>
<keyword evidence="1" id="KW-0732">Signal</keyword>
<name>A0A1B8ZUU4_9FLAO</name>
<organism evidence="2 3">
    <name type="scientific">Chryseobacterium arthrosphaerae</name>
    <dbReference type="NCBI Taxonomy" id="651561"/>
    <lineage>
        <taxon>Bacteria</taxon>
        <taxon>Pseudomonadati</taxon>
        <taxon>Bacteroidota</taxon>
        <taxon>Flavobacteriia</taxon>
        <taxon>Flavobacteriales</taxon>
        <taxon>Weeksellaceae</taxon>
        <taxon>Chryseobacterium group</taxon>
        <taxon>Chryseobacterium</taxon>
    </lineage>
</organism>
<sequence length="258" mass="29568">MKKIAGILFLFSAPFLFGQNISVIEKKLNDAFQKIGYWSSEGRDQKSSPDSLYAANTKFEKLLSQYTSSNPETLSHNFKGLEKAGLIVATSEDGKFRIYSWDTWTGGTMHFFKNIYQYKTGNKVQSKTVDSDMEGDPKSYFYQINDVISQNKKYYITQSTSILSSGLSSHCVKVFSIENDSTLNDNAQLIKTRTGIKNQLRYEVDLTAASNRNNEIRNYTIEYDKKNKIISIPLILDNSKVTSKKIRYQFKGQYFEKI</sequence>
<feature type="chain" id="PRO_5008621144" evidence="1">
    <location>
        <begin position="19"/>
        <end position="258"/>
    </location>
</feature>
<evidence type="ECO:0000256" key="1">
    <source>
        <dbReference type="SAM" id="SignalP"/>
    </source>
</evidence>
<gene>
    <name evidence="2" type="ORF">BBI00_13775</name>
</gene>
<reference evidence="3" key="1">
    <citation type="submission" date="2016-07" db="EMBL/GenBank/DDBJ databases">
        <authorList>
            <person name="Florea S."/>
            <person name="Webb J.S."/>
            <person name="Jaromczyk J."/>
            <person name="Schardl C.L."/>
        </authorList>
    </citation>
    <scope>NUCLEOTIDE SEQUENCE [LARGE SCALE GENOMIC DNA]</scope>
    <source>
        <strain evidence="3">CC-VM-7</strain>
    </source>
</reference>
<dbReference type="Proteomes" id="UP000093432">
    <property type="component" value="Unassembled WGS sequence"/>
</dbReference>
<dbReference type="RefSeq" id="WP_065399303.1">
    <property type="nucleotide sequence ID" value="NZ_MAYG01000001.1"/>
</dbReference>